<dbReference type="RefSeq" id="WP_149877475.1">
    <property type="nucleotide sequence ID" value="NZ_WNBG01000015.1"/>
</dbReference>
<dbReference type="Proteomes" id="UP000443070">
    <property type="component" value="Unassembled WGS sequence"/>
</dbReference>
<proteinExistence type="predicted"/>
<gene>
    <name evidence="1" type="ORF">GMD11_11380</name>
    <name evidence="2" type="ORF">GMD18_11555</name>
</gene>
<dbReference type="EMBL" id="WNBM01000013">
    <property type="protein sequence ID" value="MTT76852.1"/>
    <property type="molecule type" value="Genomic_DNA"/>
</dbReference>
<dbReference type="InterPro" id="IPR018989">
    <property type="entry name" value="DUF2001"/>
</dbReference>
<keyword evidence="3" id="KW-1185">Reference proteome</keyword>
<protein>
    <submittedName>
        <fullName evidence="1">Phage portal protein</fullName>
    </submittedName>
</protein>
<dbReference type="AlphaFoldDB" id="A0A7X2XHN3"/>
<dbReference type="Gene3D" id="2.30.110.40">
    <property type="entry name" value="Phage tail tube protein"/>
    <property type="match status" value="1"/>
</dbReference>
<dbReference type="SUPFAM" id="SSF69279">
    <property type="entry name" value="Phage tail proteins"/>
    <property type="match status" value="1"/>
</dbReference>
<name>A0A7X2XHN3_9FIRM</name>
<comment type="caution">
    <text evidence="1">The sequence shown here is derived from an EMBL/GenBank/DDBJ whole genome shotgun (WGS) entry which is preliminary data.</text>
</comment>
<dbReference type="Pfam" id="PF09393">
    <property type="entry name" value="DUF2001"/>
    <property type="match status" value="1"/>
</dbReference>
<organism evidence="1 4">
    <name type="scientific">Phascolarctobacterium faecium</name>
    <dbReference type="NCBI Taxonomy" id="33025"/>
    <lineage>
        <taxon>Bacteria</taxon>
        <taxon>Bacillati</taxon>
        <taxon>Bacillota</taxon>
        <taxon>Negativicutes</taxon>
        <taxon>Acidaminococcales</taxon>
        <taxon>Acidaminococcaceae</taxon>
        <taxon>Phascolarctobacterium</taxon>
    </lineage>
</organism>
<evidence type="ECO:0000313" key="2">
    <source>
        <dbReference type="EMBL" id="MTU05017.1"/>
    </source>
</evidence>
<reference evidence="3 4" key="1">
    <citation type="journal article" date="2019" name="Nat. Med.">
        <title>A library of human gut bacterial isolates paired with longitudinal multiomics data enables mechanistic microbiome research.</title>
        <authorList>
            <person name="Poyet M."/>
            <person name="Groussin M."/>
            <person name="Gibbons S.M."/>
            <person name="Avila-Pacheco J."/>
            <person name="Jiang X."/>
            <person name="Kearney S.M."/>
            <person name="Perrotta A.R."/>
            <person name="Berdy B."/>
            <person name="Zhao S."/>
            <person name="Lieberman T.D."/>
            <person name="Swanson P.K."/>
            <person name="Smith M."/>
            <person name="Roesemann S."/>
            <person name="Alexander J.E."/>
            <person name="Rich S.A."/>
            <person name="Livny J."/>
            <person name="Vlamakis H."/>
            <person name="Clish C."/>
            <person name="Bullock K."/>
            <person name="Deik A."/>
            <person name="Scott J."/>
            <person name="Pierce K.A."/>
            <person name="Xavier R.J."/>
            <person name="Alm E.J."/>
        </authorList>
    </citation>
    <scope>NUCLEOTIDE SEQUENCE [LARGE SCALE GENOMIC DNA]</scope>
    <source>
        <strain evidence="1 4">BIOML-A13</strain>
        <strain evidence="2 3">BIOML-A3</strain>
    </source>
</reference>
<evidence type="ECO:0000313" key="3">
    <source>
        <dbReference type="Proteomes" id="UP000443070"/>
    </source>
</evidence>
<evidence type="ECO:0000313" key="4">
    <source>
        <dbReference type="Proteomes" id="UP000484547"/>
    </source>
</evidence>
<sequence length="153" mass="17181">MEKYILGEDTISGREGKVMATIDGKVYELFDLTKFTADIELDTTEIKPIGIRHTETKVHGIKGTGTFSGYYVSSKYRDIILDYYKTGKMPQFKAVVVNEDPASKAGRQEIMIEGITITKSSFGMLDNSVGALTEDVPFNFRYAKILKKFDEVI</sequence>
<evidence type="ECO:0000313" key="1">
    <source>
        <dbReference type="EMBL" id="MTT76852.1"/>
    </source>
</evidence>
<dbReference type="Proteomes" id="UP000484547">
    <property type="component" value="Unassembled WGS sequence"/>
</dbReference>
<dbReference type="EMBL" id="WNBW01000015">
    <property type="protein sequence ID" value="MTU05017.1"/>
    <property type="molecule type" value="Genomic_DNA"/>
</dbReference>
<accession>A0A7X2XHN3</accession>
<dbReference type="OrthoDB" id="1697482at2"/>
<dbReference type="InterPro" id="IPR038628">
    <property type="entry name" value="XkdM-like_sf"/>
</dbReference>